<dbReference type="InterPro" id="IPR027379">
    <property type="entry name" value="CLS_N"/>
</dbReference>
<protein>
    <submittedName>
        <fullName evidence="8">PLDc N-terminal domain-containing protein</fullName>
    </submittedName>
</protein>
<evidence type="ECO:0000256" key="4">
    <source>
        <dbReference type="ARBA" id="ARBA00022989"/>
    </source>
</evidence>
<keyword evidence="2" id="KW-1003">Cell membrane</keyword>
<dbReference type="Proteomes" id="UP001524501">
    <property type="component" value="Unassembled WGS sequence"/>
</dbReference>
<evidence type="ECO:0000256" key="3">
    <source>
        <dbReference type="ARBA" id="ARBA00022692"/>
    </source>
</evidence>
<accession>A0ABT1QD54</accession>
<keyword evidence="5 6" id="KW-0472">Membrane</keyword>
<evidence type="ECO:0000256" key="6">
    <source>
        <dbReference type="SAM" id="Phobius"/>
    </source>
</evidence>
<evidence type="ECO:0000256" key="2">
    <source>
        <dbReference type="ARBA" id="ARBA00022475"/>
    </source>
</evidence>
<reference evidence="8 9" key="1">
    <citation type="submission" date="2022-07" db="EMBL/GenBank/DDBJ databases">
        <title>Degradation activity of malathion, p-nitrophenol and potential low-temperature adaptation strategy of Rhodococcus sp. FXJ9.536.</title>
        <authorList>
            <person name="Huang J."/>
            <person name="Huang Y."/>
        </authorList>
    </citation>
    <scope>NUCLEOTIDE SEQUENCE [LARGE SCALE GENOMIC DNA]</scope>
    <source>
        <strain evidence="8 9">FXJ9.536</strain>
    </source>
</reference>
<evidence type="ECO:0000256" key="5">
    <source>
        <dbReference type="ARBA" id="ARBA00023136"/>
    </source>
</evidence>
<organism evidence="8 9">
    <name type="scientific">Rhodococcus tibetensis</name>
    <dbReference type="NCBI Taxonomy" id="2965064"/>
    <lineage>
        <taxon>Bacteria</taxon>
        <taxon>Bacillati</taxon>
        <taxon>Actinomycetota</taxon>
        <taxon>Actinomycetes</taxon>
        <taxon>Mycobacteriales</taxon>
        <taxon>Nocardiaceae</taxon>
        <taxon>Rhodococcus</taxon>
    </lineage>
</organism>
<feature type="domain" description="Cardiolipin synthase N-terminal" evidence="7">
    <location>
        <begin position="12"/>
        <end position="57"/>
    </location>
</feature>
<keyword evidence="3 6" id="KW-0812">Transmembrane</keyword>
<evidence type="ECO:0000313" key="8">
    <source>
        <dbReference type="EMBL" id="MCQ4119082.1"/>
    </source>
</evidence>
<comment type="subcellular location">
    <subcellularLocation>
        <location evidence="1">Cell membrane</location>
        <topology evidence="1">Multi-pass membrane protein</topology>
    </subcellularLocation>
</comment>
<keyword evidence="9" id="KW-1185">Reference proteome</keyword>
<dbReference type="EMBL" id="JANFQF010000005">
    <property type="protein sequence ID" value="MCQ4119082.1"/>
    <property type="molecule type" value="Genomic_DNA"/>
</dbReference>
<comment type="caution">
    <text evidence="8">The sequence shown here is derived from an EMBL/GenBank/DDBJ whole genome shotgun (WGS) entry which is preliminary data.</text>
</comment>
<name>A0ABT1QD54_9NOCA</name>
<evidence type="ECO:0000313" key="9">
    <source>
        <dbReference type="Proteomes" id="UP001524501"/>
    </source>
</evidence>
<dbReference type="Pfam" id="PF13396">
    <property type="entry name" value="PLDc_N"/>
    <property type="match status" value="1"/>
</dbReference>
<feature type="transmembrane region" description="Helical" evidence="6">
    <location>
        <begin position="35"/>
        <end position="55"/>
    </location>
</feature>
<sequence>MPYFVLGLVTLLLWVYCLVDVITRDESDVRHLPKVLWLLIVLVLPTIGSLVWLFVGRGAGVRRTGATRGFGEYERPGRHIAQNPDDDEAFLRRCRERAEEQRRIARRRREEPGDD</sequence>
<evidence type="ECO:0000256" key="1">
    <source>
        <dbReference type="ARBA" id="ARBA00004651"/>
    </source>
</evidence>
<keyword evidence="4 6" id="KW-1133">Transmembrane helix</keyword>
<gene>
    <name evidence="8" type="ORF">NOF53_07845</name>
</gene>
<evidence type="ECO:0000259" key="7">
    <source>
        <dbReference type="Pfam" id="PF13396"/>
    </source>
</evidence>
<proteinExistence type="predicted"/>